<evidence type="ECO:0000313" key="1">
    <source>
        <dbReference type="EMBL" id="SNU81742.1"/>
    </source>
</evidence>
<keyword evidence="2" id="KW-1185">Reference proteome</keyword>
<dbReference type="AlphaFoldDB" id="A0A239S978"/>
<reference evidence="1 2" key="1">
    <citation type="submission" date="2017-06" db="EMBL/GenBank/DDBJ databases">
        <authorList>
            <consortium name="Pathogen Informatics"/>
        </authorList>
    </citation>
    <scope>NUCLEOTIDE SEQUENCE [LARGE SCALE GENOMIC DNA]</scope>
    <source>
        <strain evidence="1 2">NCTC13161</strain>
    </source>
</reference>
<sequence length="79" mass="8808">MMSLLEADQVELGFNRFNFSVDATQGYFDRATVVLPDVLVLAEVDPFIGLRPMFDLVWQAAGMAGSVNFNAEGQWQPPR</sequence>
<dbReference type="EMBL" id="LT906435">
    <property type="protein sequence ID" value="SNU81742.1"/>
    <property type="molecule type" value="Genomic_DNA"/>
</dbReference>
<accession>A0A239S978</accession>
<evidence type="ECO:0000313" key="2">
    <source>
        <dbReference type="Proteomes" id="UP000215126"/>
    </source>
</evidence>
<dbReference type="KEGG" id="pspu:NA29_07325"/>
<dbReference type="Proteomes" id="UP000215126">
    <property type="component" value="Chromosome 1"/>
</dbReference>
<organism evidence="1 2">
    <name type="scientific">Pandoraea sputorum</name>
    <dbReference type="NCBI Taxonomy" id="93222"/>
    <lineage>
        <taxon>Bacteria</taxon>
        <taxon>Pseudomonadati</taxon>
        <taxon>Pseudomonadota</taxon>
        <taxon>Betaproteobacteria</taxon>
        <taxon>Burkholderiales</taxon>
        <taxon>Burkholderiaceae</taxon>
        <taxon>Pandoraea</taxon>
    </lineage>
</organism>
<protein>
    <submittedName>
        <fullName evidence="1">Uncharacterized protein</fullName>
    </submittedName>
</protein>
<name>A0A239S978_9BURK</name>
<gene>
    <name evidence="1" type="ORF">SAMEA4530655_00606</name>
</gene>
<proteinExistence type="predicted"/>